<dbReference type="InterPro" id="IPR011009">
    <property type="entry name" value="Kinase-like_dom_sf"/>
</dbReference>
<reference evidence="6" key="1">
    <citation type="journal article" date="2011" name="Proc. Natl. Acad. Sci. U.S.A.">
        <title>Obligate biotrophy features unraveled by the genomic analysis of rust fungi.</title>
        <authorList>
            <person name="Duplessis S."/>
            <person name="Cuomo C.A."/>
            <person name="Lin Y.-C."/>
            <person name="Aerts A."/>
            <person name="Tisserant E."/>
            <person name="Veneault-Fourrey C."/>
            <person name="Joly D.L."/>
            <person name="Hacquard S."/>
            <person name="Amselem J."/>
            <person name="Cantarel B.L."/>
            <person name="Chiu R."/>
            <person name="Coutinho P.M."/>
            <person name="Feau N."/>
            <person name="Field M."/>
            <person name="Frey P."/>
            <person name="Gelhaye E."/>
            <person name="Goldberg J."/>
            <person name="Grabherr M.G."/>
            <person name="Kodira C.D."/>
            <person name="Kohler A."/>
            <person name="Kuees U."/>
            <person name="Lindquist E.A."/>
            <person name="Lucas S.M."/>
            <person name="Mago R."/>
            <person name="Mauceli E."/>
            <person name="Morin E."/>
            <person name="Murat C."/>
            <person name="Pangilinan J.L."/>
            <person name="Park R."/>
            <person name="Pearson M."/>
            <person name="Quesneville H."/>
            <person name="Rouhier N."/>
            <person name="Sakthikumar S."/>
            <person name="Salamov A.A."/>
            <person name="Schmutz J."/>
            <person name="Selles B."/>
            <person name="Shapiro H."/>
            <person name="Tanguay P."/>
            <person name="Tuskan G.A."/>
            <person name="Henrissat B."/>
            <person name="Van de Peer Y."/>
            <person name="Rouze P."/>
            <person name="Ellis J.G."/>
            <person name="Dodds P.N."/>
            <person name="Schein J.E."/>
            <person name="Zhong S."/>
            <person name="Hamelin R.C."/>
            <person name="Grigoriev I.V."/>
            <person name="Szabo L.J."/>
            <person name="Martin F."/>
        </authorList>
    </citation>
    <scope>NUCLEOTIDE SEQUENCE [LARGE SCALE GENOMIC DNA]</scope>
    <source>
        <strain evidence="6">98AG31 / pathotype 3-4-7</strain>
    </source>
</reference>
<dbReference type="EMBL" id="GL883124">
    <property type="protein sequence ID" value="EGG03455.1"/>
    <property type="molecule type" value="Genomic_DNA"/>
</dbReference>
<proteinExistence type="predicted"/>
<evidence type="ECO:0000313" key="5">
    <source>
        <dbReference type="EMBL" id="EGG03455.1"/>
    </source>
</evidence>
<dbReference type="InParanoid" id="F4RW12"/>
<feature type="domain" description="Alpha-type protein kinase" evidence="4">
    <location>
        <begin position="163"/>
        <end position="353"/>
    </location>
</feature>
<dbReference type="OrthoDB" id="10370949at2759"/>
<organism evidence="6">
    <name type="scientific">Melampsora larici-populina (strain 98AG31 / pathotype 3-4-7)</name>
    <name type="common">Poplar leaf rust fungus</name>
    <dbReference type="NCBI Taxonomy" id="747676"/>
    <lineage>
        <taxon>Eukaryota</taxon>
        <taxon>Fungi</taxon>
        <taxon>Dikarya</taxon>
        <taxon>Basidiomycota</taxon>
        <taxon>Pucciniomycotina</taxon>
        <taxon>Pucciniomycetes</taxon>
        <taxon>Pucciniales</taxon>
        <taxon>Melampsoraceae</taxon>
        <taxon>Melampsora</taxon>
    </lineage>
</organism>
<dbReference type="InterPro" id="IPR004166">
    <property type="entry name" value="a-kinase_dom"/>
</dbReference>
<protein>
    <recommendedName>
        <fullName evidence="4">Alpha-type protein kinase domain-containing protein</fullName>
    </recommendedName>
</protein>
<dbReference type="RefSeq" id="XP_007413249.1">
    <property type="nucleotide sequence ID" value="XM_007413187.1"/>
</dbReference>
<dbReference type="Pfam" id="PF02816">
    <property type="entry name" value="Alpha_kinase"/>
    <property type="match status" value="1"/>
</dbReference>
<dbReference type="HOGENOM" id="CLU_048144_0_0_1"/>
<dbReference type="GO" id="GO:0005524">
    <property type="term" value="F:ATP binding"/>
    <property type="evidence" value="ECO:0007669"/>
    <property type="project" value="InterPro"/>
</dbReference>
<dbReference type="SUPFAM" id="SSF56112">
    <property type="entry name" value="Protein kinase-like (PK-like)"/>
    <property type="match status" value="1"/>
</dbReference>
<evidence type="ECO:0000256" key="3">
    <source>
        <dbReference type="ARBA" id="ARBA00022777"/>
    </source>
</evidence>
<keyword evidence="3" id="KW-0418">Kinase</keyword>
<gene>
    <name evidence="5" type="ORF">MELLADRAFT_65602</name>
</gene>
<name>F4RW12_MELLP</name>
<sequence>MSKSRVPNSSFPSGVGGVNNIELIDLTGSDLDPSSDESMLNGNSIILISSSDPHEIDDVDNSMKSFTMTGSSVLRHTHDEEGDSTRSSNAEIVPYYERIEDLSRKEEGCLYRLKAKPLRETALFYDQYEDITVLEDRVGYRCFQKPTFDLDSDHWTIRYIYLNHREVSGWYFLKYHVTWKDMDSQGRGHCFECAQSNRFAAMALRSFRHALYIKIRNAYGAINLVHQQWYSDSASLVSSGSEYHSEPRWMICEGINDGKSHRFVNETRFDNKPMEPYTWTDLIYAFVHYTYDLSDGRLLISNLDCDEHGRLTNIVCFDKNSAPHHSRDNAEVVDQIKDVFNHFEEQHRCNIVCQHLGNIPL</sequence>
<keyword evidence="1" id="KW-0723">Serine/threonine-protein kinase</keyword>
<dbReference type="GeneID" id="18930466"/>
<keyword evidence="6" id="KW-1185">Reference proteome</keyword>
<dbReference type="VEuPathDB" id="FungiDB:MELLADRAFT_65602"/>
<keyword evidence="2" id="KW-0808">Transferase</keyword>
<evidence type="ECO:0000256" key="2">
    <source>
        <dbReference type="ARBA" id="ARBA00022679"/>
    </source>
</evidence>
<accession>F4RW12</accession>
<evidence type="ECO:0000259" key="4">
    <source>
        <dbReference type="Pfam" id="PF02816"/>
    </source>
</evidence>
<dbReference type="Proteomes" id="UP000001072">
    <property type="component" value="Unassembled WGS sequence"/>
</dbReference>
<dbReference type="KEGG" id="mlr:MELLADRAFT_65602"/>
<dbReference type="Gene3D" id="3.20.200.10">
    <property type="entry name" value="MHCK/EF2 kinase"/>
    <property type="match status" value="1"/>
</dbReference>
<evidence type="ECO:0000256" key="1">
    <source>
        <dbReference type="ARBA" id="ARBA00022527"/>
    </source>
</evidence>
<evidence type="ECO:0000313" key="6">
    <source>
        <dbReference type="Proteomes" id="UP000001072"/>
    </source>
</evidence>
<dbReference type="GO" id="GO:0004674">
    <property type="term" value="F:protein serine/threonine kinase activity"/>
    <property type="evidence" value="ECO:0007669"/>
    <property type="project" value="UniProtKB-KW"/>
</dbReference>
<dbReference type="AlphaFoldDB" id="F4RW12"/>